<proteinExistence type="inferred from homology"/>
<feature type="domain" description="PapC N-terminal" evidence="10">
    <location>
        <begin position="39"/>
        <end position="186"/>
    </location>
</feature>
<evidence type="ECO:0000256" key="5">
    <source>
        <dbReference type="ARBA" id="ARBA00022692"/>
    </source>
</evidence>
<sequence>MKNTNRGSSRLRLSKIACFVAAQLVLPTGIIMNVQAEDYFNPELLELGTQGQKSVDLSAFENKGGQMPGTYMVDVYLNNERMDTRNVEFRMGKDAQGNERLQPCIPVNDLELWGVLVKKYPEIGAPGSTCGDLTAIPQASSDFRFERQQLLLSLPQSSVNNSARGWVDPKQWDQGIPAILLNYSVTGANNYAKNGNGSDSNSQYVNLRPGVNIGGWRLRNYTTWSRSASDDENSETQDKWDTVYTYAQHDITALQSQFTAGDSTSPSDVFDSIPFRGLQLASDDDMLPDSLKGYAPVVRGIARTNAQVTIRQNGYEIYQAYVSPGSFEIDDMYPTGGSGDLYVTIKESDGSEQQLIIPYASLPVLQREGRLKYSITSGVYRSYDSDIEQTPLTEATAMYGLPAGFTLYGGGQFSSKYQSVAVGVGKNLGDLGAISVDVTQAWSTQKSQAWDRRNDQPWSDQHQDHKTRESGQSWRVRYSKNFVETGTNFAIAGYRYATDGYWGMQEVLDTYSDGSSYRLQERRRNRAELTMSQDLWQGGGNIALSAVREDYWNTDQKMESYGASYNNSWKGISYGLSYTYNRNSNMNYGADNSNGKRVYDNDQLFSLNVSIPLNLFDNKHPTYANYMLNTSKNGNTTNNVSVGGTLLEDNNLSWSVQEGYGTQGQGNSGSVNADWRATYGEINGGYSYDDNNSQRLNYGLQGGIIAHSEGVTLGQPFGETVTLVAAPGAQGVNVQGQTGVKTDFRGYAVVPYASPYRKNDVTLNTETFGDDTEVSITTQTVVPTRGAVVKASYQTSVGGRVLMTLLRANGQPVPFGAMVVDLAAKNEQGFIVGDAGQVYLTGLGESGQLNVQWGSGSDEQCHVNYNLPQNENGIVNINGQCQ</sequence>
<dbReference type="InterPro" id="IPR000015">
    <property type="entry name" value="Fimb_usher"/>
</dbReference>
<dbReference type="EMBL" id="JADRCR010000002">
    <property type="protein sequence ID" value="MBK5143071.1"/>
    <property type="molecule type" value="Genomic_DNA"/>
</dbReference>
<dbReference type="Pfam" id="PF13953">
    <property type="entry name" value="PapC_C"/>
    <property type="match status" value="1"/>
</dbReference>
<evidence type="ECO:0000313" key="11">
    <source>
        <dbReference type="EMBL" id="MBK5143071.1"/>
    </source>
</evidence>
<evidence type="ECO:0000256" key="3">
    <source>
        <dbReference type="ARBA" id="ARBA00022448"/>
    </source>
</evidence>
<accession>A0ABS1INF8</accession>
<evidence type="ECO:0000256" key="8">
    <source>
        <dbReference type="SAM" id="MobiDB-lite"/>
    </source>
</evidence>
<feature type="region of interest" description="Disordered" evidence="8">
    <location>
        <begin position="446"/>
        <end position="472"/>
    </location>
</feature>
<keyword evidence="7" id="KW-0998">Cell outer membrane</keyword>
<feature type="compositionally biased region" description="Basic and acidic residues" evidence="8">
    <location>
        <begin position="449"/>
        <end position="469"/>
    </location>
</feature>
<evidence type="ECO:0000256" key="7">
    <source>
        <dbReference type="ARBA" id="ARBA00023237"/>
    </source>
</evidence>
<evidence type="ECO:0000256" key="1">
    <source>
        <dbReference type="ARBA" id="ARBA00004571"/>
    </source>
</evidence>
<keyword evidence="12" id="KW-1185">Reference proteome</keyword>
<evidence type="ECO:0000259" key="9">
    <source>
        <dbReference type="Pfam" id="PF13953"/>
    </source>
</evidence>
<evidence type="ECO:0000256" key="6">
    <source>
        <dbReference type="ARBA" id="ARBA00023136"/>
    </source>
</evidence>
<keyword evidence="5" id="KW-0812">Transmembrane</keyword>
<dbReference type="InterPro" id="IPR025885">
    <property type="entry name" value="PapC_N"/>
</dbReference>
<evidence type="ECO:0000256" key="2">
    <source>
        <dbReference type="ARBA" id="ARBA00008064"/>
    </source>
</evidence>
<keyword evidence="4" id="KW-1029">Fimbrium biogenesis</keyword>
<keyword evidence="3" id="KW-0813">Transport</keyword>
<feature type="domain" description="PapC-like C-terminal" evidence="9">
    <location>
        <begin position="802"/>
        <end position="869"/>
    </location>
</feature>
<dbReference type="PANTHER" id="PTHR30451">
    <property type="entry name" value="OUTER MEMBRANE USHER PROTEIN"/>
    <property type="match status" value="1"/>
</dbReference>
<dbReference type="Pfam" id="PF13954">
    <property type="entry name" value="PapC_N"/>
    <property type="match status" value="1"/>
</dbReference>
<dbReference type="Pfam" id="PF00577">
    <property type="entry name" value="Usher"/>
    <property type="match status" value="1"/>
</dbReference>
<dbReference type="RefSeq" id="WP_218468191.1">
    <property type="nucleotide sequence ID" value="NZ_JADRCR010000002.1"/>
</dbReference>
<comment type="subcellular location">
    <subcellularLocation>
        <location evidence="1">Cell outer membrane</location>
        <topology evidence="1">Multi-pass membrane protein</topology>
    </subcellularLocation>
</comment>
<dbReference type="PANTHER" id="PTHR30451:SF21">
    <property type="entry name" value="FIMBRIAL USHER DOMAIN-CONTAINING PROTEIN YDET-RELATED"/>
    <property type="match status" value="1"/>
</dbReference>
<organism evidence="11 12">
    <name type="scientific">Limnobaculum allomyrinae</name>
    <dbReference type="NCBI Taxonomy" id="2791986"/>
    <lineage>
        <taxon>Bacteria</taxon>
        <taxon>Pseudomonadati</taxon>
        <taxon>Pseudomonadota</taxon>
        <taxon>Gammaproteobacteria</taxon>
        <taxon>Enterobacterales</taxon>
        <taxon>Budviciaceae</taxon>
        <taxon>Limnobaculum</taxon>
    </lineage>
</organism>
<reference evidence="11 12" key="1">
    <citation type="submission" date="2020-11" db="EMBL/GenBank/DDBJ databases">
        <title>Insectihabitans protaetiae gen. nov. sp. nov. and Insectihabitans allomyrinae sp. nov., isolated from larvae of Protaetia brevitarsis seulensis and Allomyrina dichotoma, respectively.</title>
        <authorList>
            <person name="Lee S.D."/>
            <person name="Byeon Y.-S."/>
            <person name="Kim S.-M."/>
            <person name="Yang H.L."/>
            <person name="Kim I.S."/>
        </authorList>
    </citation>
    <scope>NUCLEOTIDE SEQUENCE [LARGE SCALE GENOMIC DNA]</scope>
    <source>
        <strain evidence="11 12">BWR-B9</strain>
    </source>
</reference>
<evidence type="ECO:0000256" key="4">
    <source>
        <dbReference type="ARBA" id="ARBA00022558"/>
    </source>
</evidence>
<comment type="similarity">
    <text evidence="2">Belongs to the fimbrial export usher family.</text>
</comment>
<gene>
    <name evidence="11" type="ORF">I2494_04965</name>
</gene>
<dbReference type="Proteomes" id="UP001296921">
    <property type="component" value="Unassembled WGS sequence"/>
</dbReference>
<dbReference type="InterPro" id="IPR025949">
    <property type="entry name" value="PapC-like_C"/>
</dbReference>
<evidence type="ECO:0000259" key="10">
    <source>
        <dbReference type="Pfam" id="PF13954"/>
    </source>
</evidence>
<protein>
    <submittedName>
        <fullName evidence="11">Fimbrial biogenesis outer membrane usher protein</fullName>
    </submittedName>
</protein>
<evidence type="ECO:0000313" key="12">
    <source>
        <dbReference type="Proteomes" id="UP001296921"/>
    </source>
</evidence>
<name>A0ABS1INF8_9GAMM</name>
<keyword evidence="6" id="KW-0472">Membrane</keyword>
<comment type="caution">
    <text evidence="11">The sequence shown here is derived from an EMBL/GenBank/DDBJ whole genome shotgun (WGS) entry which is preliminary data.</text>
</comment>